<dbReference type="GO" id="GO:0071543">
    <property type="term" value="P:diphosphoinositol polyphosphate metabolic process"/>
    <property type="evidence" value="ECO:0007669"/>
    <property type="project" value="TreeGrafter"/>
</dbReference>
<feature type="domain" description="Nudix hydrolase" evidence="6">
    <location>
        <begin position="21"/>
        <end position="151"/>
    </location>
</feature>
<keyword evidence="8" id="KW-1185">Reference proteome</keyword>
<dbReference type="InterPro" id="IPR047198">
    <property type="entry name" value="DDP-like_NUDIX"/>
</dbReference>
<evidence type="ECO:0000313" key="8">
    <source>
        <dbReference type="Proteomes" id="UP000285908"/>
    </source>
</evidence>
<evidence type="ECO:0000256" key="3">
    <source>
        <dbReference type="ARBA" id="ARBA00022801"/>
    </source>
</evidence>
<dbReference type="SUPFAM" id="SSF55811">
    <property type="entry name" value="Nudix"/>
    <property type="match status" value="1"/>
</dbReference>
<dbReference type="GO" id="GO:0034432">
    <property type="term" value="F:bis(5'-adenosyl)-pentaphosphatase activity"/>
    <property type="evidence" value="ECO:0007669"/>
    <property type="project" value="TreeGrafter"/>
</dbReference>
<comment type="cofactor">
    <cofactor evidence="1">
        <name>Mg(2+)</name>
        <dbReference type="ChEBI" id="CHEBI:18420"/>
    </cofactor>
</comment>
<evidence type="ECO:0000256" key="1">
    <source>
        <dbReference type="ARBA" id="ARBA00001946"/>
    </source>
</evidence>
<feature type="region of interest" description="Disordered" evidence="5">
    <location>
        <begin position="50"/>
        <end position="70"/>
    </location>
</feature>
<keyword evidence="3 7" id="KW-0378">Hydrolase</keyword>
<proteinExistence type="predicted"/>
<dbReference type="AlphaFoldDB" id="A0A438AJZ2"/>
<evidence type="ECO:0000256" key="4">
    <source>
        <dbReference type="ARBA" id="ARBA00022842"/>
    </source>
</evidence>
<keyword evidence="4" id="KW-0460">Magnesium</keyword>
<dbReference type="Gene3D" id="3.90.79.10">
    <property type="entry name" value="Nucleoside Triphosphate Pyrophosphohydrolase"/>
    <property type="match status" value="1"/>
</dbReference>
<dbReference type="GO" id="GO:1901909">
    <property type="term" value="P:diadenosine hexaphosphate catabolic process"/>
    <property type="evidence" value="ECO:0007669"/>
    <property type="project" value="TreeGrafter"/>
</dbReference>
<keyword evidence="2" id="KW-0479">Metal-binding</keyword>
<dbReference type="GO" id="GO:0000298">
    <property type="term" value="F:endopolyphosphatase activity"/>
    <property type="evidence" value="ECO:0007669"/>
    <property type="project" value="TreeGrafter"/>
</dbReference>
<sequence>MSLSRFLSRLPRRPAPVGPEPQQYGALCWRRRKGRVQVLLVTTRRTGRWTPPKGWPMSGRAPHDAARQEAWEEAGVIGRARPDPVGHYSYIKHSPVRGARRFRVDLFALRVERLKAEFPEAATRERRWFDLSDAAAAVEEPGLREILRDFVPPRGDGAGNA</sequence>
<organism evidence="7 8">
    <name type="scientific">Mesobaculum littorinae</name>
    <dbReference type="NCBI Taxonomy" id="2486419"/>
    <lineage>
        <taxon>Bacteria</taxon>
        <taxon>Pseudomonadati</taxon>
        <taxon>Pseudomonadota</taxon>
        <taxon>Alphaproteobacteria</taxon>
        <taxon>Rhodobacterales</taxon>
        <taxon>Roseobacteraceae</taxon>
        <taxon>Mesobaculum</taxon>
    </lineage>
</organism>
<dbReference type="PROSITE" id="PS51462">
    <property type="entry name" value="NUDIX"/>
    <property type="match status" value="1"/>
</dbReference>
<accession>A0A438AJZ2</accession>
<dbReference type="EMBL" id="RQXX01000002">
    <property type="protein sequence ID" value="RVV98969.1"/>
    <property type="molecule type" value="Genomic_DNA"/>
</dbReference>
<dbReference type="Pfam" id="PF00293">
    <property type="entry name" value="NUDIX"/>
    <property type="match status" value="1"/>
</dbReference>
<feature type="region of interest" description="Disordered" evidence="5">
    <location>
        <begin position="1"/>
        <end position="22"/>
    </location>
</feature>
<dbReference type="GO" id="GO:0008486">
    <property type="term" value="F:diphosphoinositol-polyphosphate diphosphatase activity"/>
    <property type="evidence" value="ECO:0007669"/>
    <property type="project" value="TreeGrafter"/>
</dbReference>
<dbReference type="OrthoDB" id="7066910at2"/>
<dbReference type="GO" id="GO:1901911">
    <property type="term" value="P:adenosine 5'-(hexahydrogen pentaphosphate) catabolic process"/>
    <property type="evidence" value="ECO:0007669"/>
    <property type="project" value="TreeGrafter"/>
</dbReference>
<protein>
    <submittedName>
        <fullName evidence="7">NUDIX hydrolase</fullName>
    </submittedName>
</protein>
<feature type="compositionally biased region" description="Basic and acidic residues" evidence="5">
    <location>
        <begin position="61"/>
        <end position="70"/>
    </location>
</feature>
<dbReference type="GO" id="GO:0034431">
    <property type="term" value="F:bis(5'-adenosyl)-hexaphosphatase activity"/>
    <property type="evidence" value="ECO:0007669"/>
    <property type="project" value="TreeGrafter"/>
</dbReference>
<dbReference type="Proteomes" id="UP000285908">
    <property type="component" value="Unassembled WGS sequence"/>
</dbReference>
<reference evidence="7 8" key="1">
    <citation type="submission" date="2018-11" db="EMBL/GenBank/DDBJ databases">
        <title>Mesobaculum littorinae gen. nov., sp. nov., isolated from Littorina scabra that represents a novel genus of the order Rhodobacteraceae.</title>
        <authorList>
            <person name="Li F."/>
        </authorList>
    </citation>
    <scope>NUCLEOTIDE SEQUENCE [LARGE SCALE GENOMIC DNA]</scope>
    <source>
        <strain evidence="7 8">M0103</strain>
    </source>
</reference>
<dbReference type="InterPro" id="IPR000086">
    <property type="entry name" value="NUDIX_hydrolase_dom"/>
</dbReference>
<comment type="caution">
    <text evidence="7">The sequence shown here is derived from an EMBL/GenBank/DDBJ whole genome shotgun (WGS) entry which is preliminary data.</text>
</comment>
<evidence type="ECO:0000259" key="6">
    <source>
        <dbReference type="PROSITE" id="PS51462"/>
    </source>
</evidence>
<dbReference type="PANTHER" id="PTHR12629">
    <property type="entry name" value="DIPHOSPHOINOSITOL POLYPHOSPHATE PHOSPHOHYDROLASE"/>
    <property type="match status" value="1"/>
</dbReference>
<gene>
    <name evidence="7" type="ORF">EKE94_08800</name>
</gene>
<dbReference type="InterPro" id="IPR015797">
    <property type="entry name" value="NUDIX_hydrolase-like_dom_sf"/>
</dbReference>
<dbReference type="GO" id="GO:1901907">
    <property type="term" value="P:diadenosine pentaphosphate catabolic process"/>
    <property type="evidence" value="ECO:0007669"/>
    <property type="project" value="TreeGrafter"/>
</dbReference>
<dbReference type="GO" id="GO:0046872">
    <property type="term" value="F:metal ion binding"/>
    <property type="evidence" value="ECO:0007669"/>
    <property type="project" value="UniProtKB-KW"/>
</dbReference>
<dbReference type="PANTHER" id="PTHR12629:SF0">
    <property type="entry name" value="DIPHOSPHOINOSITOL-POLYPHOSPHATE DIPHOSPHATASE"/>
    <property type="match status" value="1"/>
</dbReference>
<evidence type="ECO:0000256" key="5">
    <source>
        <dbReference type="SAM" id="MobiDB-lite"/>
    </source>
</evidence>
<dbReference type="GO" id="GO:0005737">
    <property type="term" value="C:cytoplasm"/>
    <property type="evidence" value="ECO:0007669"/>
    <property type="project" value="TreeGrafter"/>
</dbReference>
<evidence type="ECO:0000313" key="7">
    <source>
        <dbReference type="EMBL" id="RVV98969.1"/>
    </source>
</evidence>
<dbReference type="CDD" id="cd04666">
    <property type="entry name" value="NUDIX_DIPP2_like_Nudt4"/>
    <property type="match status" value="1"/>
</dbReference>
<name>A0A438AJZ2_9RHOB</name>
<dbReference type="RefSeq" id="WP_127906203.1">
    <property type="nucleotide sequence ID" value="NZ_RQXX01000002.1"/>
</dbReference>
<evidence type="ECO:0000256" key="2">
    <source>
        <dbReference type="ARBA" id="ARBA00022723"/>
    </source>
</evidence>